<accession>A0A6A6VT86</accession>
<gene>
    <name evidence="1" type="ORF">EJ05DRAFT_215144</name>
</gene>
<keyword evidence="2" id="KW-1185">Reference proteome</keyword>
<evidence type="ECO:0000313" key="1">
    <source>
        <dbReference type="EMBL" id="KAF2753433.1"/>
    </source>
</evidence>
<sequence>MTGINSLTAFRVRSRFVTLLVYIVRPASSLEHKVIAEKMTKGCMFVCYACVNEYMFHFPRRGPFSALALCLVPPSRSAGKQHRGRYLLSCTLMPLMPSLYESLLC</sequence>
<evidence type="ECO:0000313" key="2">
    <source>
        <dbReference type="Proteomes" id="UP000799437"/>
    </source>
</evidence>
<dbReference type="AlphaFoldDB" id="A0A6A6VT86"/>
<protein>
    <submittedName>
        <fullName evidence="1">Uncharacterized protein</fullName>
    </submittedName>
</protein>
<organism evidence="1 2">
    <name type="scientific">Pseudovirgaria hyperparasitica</name>
    <dbReference type="NCBI Taxonomy" id="470096"/>
    <lineage>
        <taxon>Eukaryota</taxon>
        <taxon>Fungi</taxon>
        <taxon>Dikarya</taxon>
        <taxon>Ascomycota</taxon>
        <taxon>Pezizomycotina</taxon>
        <taxon>Dothideomycetes</taxon>
        <taxon>Dothideomycetes incertae sedis</taxon>
        <taxon>Acrospermales</taxon>
        <taxon>Acrospermaceae</taxon>
        <taxon>Pseudovirgaria</taxon>
    </lineage>
</organism>
<reference evidence="1" key="1">
    <citation type="journal article" date="2020" name="Stud. Mycol.">
        <title>101 Dothideomycetes genomes: a test case for predicting lifestyles and emergence of pathogens.</title>
        <authorList>
            <person name="Haridas S."/>
            <person name="Albert R."/>
            <person name="Binder M."/>
            <person name="Bloem J."/>
            <person name="Labutti K."/>
            <person name="Salamov A."/>
            <person name="Andreopoulos B."/>
            <person name="Baker S."/>
            <person name="Barry K."/>
            <person name="Bills G."/>
            <person name="Bluhm B."/>
            <person name="Cannon C."/>
            <person name="Castanera R."/>
            <person name="Culley D."/>
            <person name="Daum C."/>
            <person name="Ezra D."/>
            <person name="Gonzalez J."/>
            <person name="Henrissat B."/>
            <person name="Kuo A."/>
            <person name="Liang C."/>
            <person name="Lipzen A."/>
            <person name="Lutzoni F."/>
            <person name="Magnuson J."/>
            <person name="Mondo S."/>
            <person name="Nolan M."/>
            <person name="Ohm R."/>
            <person name="Pangilinan J."/>
            <person name="Park H.-J."/>
            <person name="Ramirez L."/>
            <person name="Alfaro M."/>
            <person name="Sun H."/>
            <person name="Tritt A."/>
            <person name="Yoshinaga Y."/>
            <person name="Zwiers L.-H."/>
            <person name="Turgeon B."/>
            <person name="Goodwin S."/>
            <person name="Spatafora J."/>
            <person name="Crous P."/>
            <person name="Grigoriev I."/>
        </authorList>
    </citation>
    <scope>NUCLEOTIDE SEQUENCE</scope>
    <source>
        <strain evidence="1">CBS 121739</strain>
    </source>
</reference>
<name>A0A6A6VT86_9PEZI</name>
<dbReference type="Proteomes" id="UP000799437">
    <property type="component" value="Unassembled WGS sequence"/>
</dbReference>
<proteinExistence type="predicted"/>
<dbReference type="GeneID" id="54480918"/>
<dbReference type="RefSeq" id="XP_033595884.1">
    <property type="nucleotide sequence ID" value="XM_033739864.1"/>
</dbReference>
<dbReference type="EMBL" id="ML996584">
    <property type="protein sequence ID" value="KAF2753433.1"/>
    <property type="molecule type" value="Genomic_DNA"/>
</dbReference>